<dbReference type="RefSeq" id="WP_069922359.1">
    <property type="nucleotide sequence ID" value="NZ_MEHK01000001.1"/>
</dbReference>
<comment type="caution">
    <text evidence="2">The sequence shown here is derived from an EMBL/GenBank/DDBJ whole genome shotgun (WGS) entry which is preliminary data.</text>
</comment>
<sequence>MTIDYAQEVFQPEQYRSLLVAFRPVKYIPDWYDGFGKTQPAVRAHFSPLTRGVWHKAQQLRKELPPKEYYLRKLLGAAEPDETLPVEKPESRLVTVKHIYLVEALTSYVGGSVIQAGLMMQIKTPWVLLPPEAGLYARIHEHCEELGWFDIEKPFEMTEDEEYEGDAAEDEKQPSRSSRASSWDSF</sequence>
<evidence type="ECO:0000313" key="3">
    <source>
        <dbReference type="Proteomes" id="UP000095705"/>
    </source>
</evidence>
<dbReference type="AlphaFoldDB" id="A0A1E5PXB1"/>
<organism evidence="2 3">
    <name type="scientific">Streptomyces subrutilus</name>
    <dbReference type="NCBI Taxonomy" id="36818"/>
    <lineage>
        <taxon>Bacteria</taxon>
        <taxon>Bacillati</taxon>
        <taxon>Actinomycetota</taxon>
        <taxon>Actinomycetes</taxon>
        <taxon>Kitasatosporales</taxon>
        <taxon>Streptomycetaceae</taxon>
        <taxon>Streptomyces</taxon>
    </lineage>
</organism>
<dbReference type="EMBL" id="MEHK01000001">
    <property type="protein sequence ID" value="OEJ34165.1"/>
    <property type="molecule type" value="Genomic_DNA"/>
</dbReference>
<protein>
    <submittedName>
        <fullName evidence="2">Uncharacterized protein</fullName>
    </submittedName>
</protein>
<dbReference type="OrthoDB" id="9841096at2"/>
<proteinExistence type="predicted"/>
<gene>
    <name evidence="2" type="ORF">BGK67_25045</name>
</gene>
<dbReference type="Proteomes" id="UP000095705">
    <property type="component" value="Unassembled WGS sequence"/>
</dbReference>
<reference evidence="2 3" key="1">
    <citation type="submission" date="2016-08" db="EMBL/GenBank/DDBJ databases">
        <title>The complete genome of Streptomyces subrutilus 10-1-1.</title>
        <authorList>
            <person name="Chen X."/>
        </authorList>
    </citation>
    <scope>NUCLEOTIDE SEQUENCE [LARGE SCALE GENOMIC DNA]</scope>
    <source>
        <strain evidence="2 3">10-1-1</strain>
    </source>
</reference>
<evidence type="ECO:0000313" key="2">
    <source>
        <dbReference type="EMBL" id="OEJ34165.1"/>
    </source>
</evidence>
<keyword evidence="3" id="KW-1185">Reference proteome</keyword>
<accession>A0A1E5PXB1</accession>
<feature type="compositionally biased region" description="Low complexity" evidence="1">
    <location>
        <begin position="175"/>
        <end position="186"/>
    </location>
</feature>
<name>A0A1E5PXB1_9ACTN</name>
<feature type="region of interest" description="Disordered" evidence="1">
    <location>
        <begin position="159"/>
        <end position="186"/>
    </location>
</feature>
<feature type="compositionally biased region" description="Acidic residues" evidence="1">
    <location>
        <begin position="159"/>
        <end position="169"/>
    </location>
</feature>
<evidence type="ECO:0000256" key="1">
    <source>
        <dbReference type="SAM" id="MobiDB-lite"/>
    </source>
</evidence>